<reference evidence="2" key="1">
    <citation type="submission" date="2020-07" db="EMBL/GenBank/DDBJ databases">
        <title>The High-quality genome of the commercially important snow crab, Chionoecetes opilio.</title>
        <authorList>
            <person name="Jeong J.-H."/>
            <person name="Ryu S."/>
        </authorList>
    </citation>
    <scope>NUCLEOTIDE SEQUENCE</scope>
    <source>
        <strain evidence="2">MADBK_172401_WGS</strain>
        <tissue evidence="2">Digestive gland</tissue>
    </source>
</reference>
<keyword evidence="3" id="KW-1185">Reference proteome</keyword>
<evidence type="ECO:0000313" key="2">
    <source>
        <dbReference type="EMBL" id="KAG0710714.1"/>
    </source>
</evidence>
<accession>A0A8J4XSF9</accession>
<feature type="region of interest" description="Disordered" evidence="1">
    <location>
        <begin position="43"/>
        <end position="64"/>
    </location>
</feature>
<protein>
    <submittedName>
        <fullName evidence="2">Uncharacterized protein</fullName>
    </submittedName>
</protein>
<dbReference type="EMBL" id="JACEEZ010023949">
    <property type="protein sequence ID" value="KAG0710714.1"/>
    <property type="molecule type" value="Genomic_DNA"/>
</dbReference>
<comment type="caution">
    <text evidence="2">The sequence shown here is derived from an EMBL/GenBank/DDBJ whole genome shotgun (WGS) entry which is preliminary data.</text>
</comment>
<name>A0A8J4XSF9_CHIOP</name>
<organism evidence="2 3">
    <name type="scientific">Chionoecetes opilio</name>
    <name type="common">Atlantic snow crab</name>
    <name type="synonym">Cancer opilio</name>
    <dbReference type="NCBI Taxonomy" id="41210"/>
    <lineage>
        <taxon>Eukaryota</taxon>
        <taxon>Metazoa</taxon>
        <taxon>Ecdysozoa</taxon>
        <taxon>Arthropoda</taxon>
        <taxon>Crustacea</taxon>
        <taxon>Multicrustacea</taxon>
        <taxon>Malacostraca</taxon>
        <taxon>Eumalacostraca</taxon>
        <taxon>Eucarida</taxon>
        <taxon>Decapoda</taxon>
        <taxon>Pleocyemata</taxon>
        <taxon>Brachyura</taxon>
        <taxon>Eubrachyura</taxon>
        <taxon>Majoidea</taxon>
        <taxon>Majidae</taxon>
        <taxon>Chionoecetes</taxon>
    </lineage>
</organism>
<proteinExistence type="predicted"/>
<dbReference type="Proteomes" id="UP000770661">
    <property type="component" value="Unassembled WGS sequence"/>
</dbReference>
<sequence>MARPPCCSTSSSSKKAAATRALLLMLRQLADCPDTFKDNTIASALNHPRRSKHLHQQQESPPLGRIATRVTFPHPDPATKLTLFPLPWTNSGCSEKALALGTAPP</sequence>
<dbReference type="AlphaFoldDB" id="A0A8J4XSF9"/>
<gene>
    <name evidence="2" type="ORF">GWK47_002444</name>
</gene>
<evidence type="ECO:0000313" key="3">
    <source>
        <dbReference type="Proteomes" id="UP000770661"/>
    </source>
</evidence>
<evidence type="ECO:0000256" key="1">
    <source>
        <dbReference type="SAM" id="MobiDB-lite"/>
    </source>
</evidence>